<keyword evidence="6" id="KW-1185">Reference proteome</keyword>
<reference evidence="5 6" key="1">
    <citation type="submission" date="2015-03" db="EMBL/GenBank/DDBJ databases">
        <title>Genome sequence of Variovorax paradoxus TBEA6.</title>
        <authorList>
            <person name="Poehlein A."/>
            <person name="Schuldes J."/>
            <person name="Wuebbeler J.H."/>
            <person name="Hiessl S."/>
            <person name="Steinbuechel A."/>
            <person name="Daniel R."/>
        </authorList>
    </citation>
    <scope>NUCLEOTIDE SEQUENCE [LARGE SCALE GENOMIC DNA]</scope>
    <source>
        <strain evidence="5 6">TBEA6</strain>
    </source>
</reference>
<organism evidence="5 6">
    <name type="scientific">Variovorax paradoxus</name>
    <dbReference type="NCBI Taxonomy" id="34073"/>
    <lineage>
        <taxon>Bacteria</taxon>
        <taxon>Pseudomonadati</taxon>
        <taxon>Pseudomonadota</taxon>
        <taxon>Betaproteobacteria</taxon>
        <taxon>Burkholderiales</taxon>
        <taxon>Comamonadaceae</taxon>
        <taxon>Variovorax</taxon>
    </lineage>
</organism>
<protein>
    <submittedName>
        <fullName evidence="5">Putative HTH-type transcriptional regulator YusO</fullName>
    </submittedName>
</protein>
<dbReference type="SMART" id="SM00347">
    <property type="entry name" value="HTH_MARR"/>
    <property type="match status" value="1"/>
</dbReference>
<dbReference type="InterPro" id="IPR023187">
    <property type="entry name" value="Tscrpt_reg_MarR-type_CS"/>
</dbReference>
<dbReference type="InterPro" id="IPR052526">
    <property type="entry name" value="HTH-type_Bedaq_tolerance"/>
</dbReference>
<evidence type="ECO:0000313" key="6">
    <source>
        <dbReference type="Proteomes" id="UP000035170"/>
    </source>
</evidence>
<proteinExistence type="predicted"/>
<dbReference type="PROSITE" id="PS50995">
    <property type="entry name" value="HTH_MARR_2"/>
    <property type="match status" value="1"/>
</dbReference>
<comment type="caution">
    <text evidence="5">The sequence shown here is derived from an EMBL/GenBank/DDBJ whole genome shotgun (WGS) entry which is preliminary data.</text>
</comment>
<dbReference type="PANTHER" id="PTHR39515">
    <property type="entry name" value="CONSERVED PROTEIN"/>
    <property type="match status" value="1"/>
</dbReference>
<sequence>MASKIDSPDAAQCASHVRTAVSQLSRQLRSGAAAPEGPSVAKLSVLGQLHRHGPCTPTALAGHERVKLQSLTRLLAELEAEGWIGRAPHATDGRQWMLSLTPEGMRRLKALMRSREAALARAISATLSGEQRALLLQACGLLDRIAGALESDGEPSAGAARSR</sequence>
<evidence type="ECO:0000259" key="4">
    <source>
        <dbReference type="PROSITE" id="PS50995"/>
    </source>
</evidence>
<evidence type="ECO:0000313" key="5">
    <source>
        <dbReference type="EMBL" id="KLN54991.1"/>
    </source>
</evidence>
<accession>A0A0H2LYX0</accession>
<dbReference type="GO" id="GO:0003700">
    <property type="term" value="F:DNA-binding transcription factor activity"/>
    <property type="evidence" value="ECO:0007669"/>
    <property type="project" value="InterPro"/>
</dbReference>
<dbReference type="InterPro" id="IPR036388">
    <property type="entry name" value="WH-like_DNA-bd_sf"/>
</dbReference>
<dbReference type="Pfam" id="PF01047">
    <property type="entry name" value="MarR"/>
    <property type="match status" value="1"/>
</dbReference>
<dbReference type="GO" id="GO:0003677">
    <property type="term" value="F:DNA binding"/>
    <property type="evidence" value="ECO:0007669"/>
    <property type="project" value="UniProtKB-KW"/>
</dbReference>
<gene>
    <name evidence="5" type="primary">yusO</name>
    <name evidence="5" type="ORF">VPARA_39820</name>
</gene>
<evidence type="ECO:0000256" key="3">
    <source>
        <dbReference type="ARBA" id="ARBA00023163"/>
    </source>
</evidence>
<dbReference type="EMBL" id="JZWI01000020">
    <property type="protein sequence ID" value="KLN54991.1"/>
    <property type="molecule type" value="Genomic_DNA"/>
</dbReference>
<dbReference type="SUPFAM" id="SSF46785">
    <property type="entry name" value="Winged helix' DNA-binding domain"/>
    <property type="match status" value="1"/>
</dbReference>
<evidence type="ECO:0000256" key="1">
    <source>
        <dbReference type="ARBA" id="ARBA00023015"/>
    </source>
</evidence>
<dbReference type="Proteomes" id="UP000035170">
    <property type="component" value="Unassembled WGS sequence"/>
</dbReference>
<evidence type="ECO:0000256" key="2">
    <source>
        <dbReference type="ARBA" id="ARBA00023125"/>
    </source>
</evidence>
<dbReference type="PATRIC" id="fig|34073.19.peg.4077"/>
<dbReference type="PROSITE" id="PS01117">
    <property type="entry name" value="HTH_MARR_1"/>
    <property type="match status" value="1"/>
</dbReference>
<dbReference type="PANTHER" id="PTHR39515:SF2">
    <property type="entry name" value="HTH-TYPE TRANSCRIPTIONAL REGULATOR RV0880"/>
    <property type="match status" value="1"/>
</dbReference>
<name>A0A0H2LYX0_VARPD</name>
<dbReference type="InterPro" id="IPR000835">
    <property type="entry name" value="HTH_MarR-typ"/>
</dbReference>
<dbReference type="RefSeq" id="WP_047785726.1">
    <property type="nucleotide sequence ID" value="NZ_JZWI01000020.1"/>
</dbReference>
<keyword evidence="1" id="KW-0805">Transcription regulation</keyword>
<feature type="domain" description="HTH marR-type" evidence="4">
    <location>
        <begin position="1"/>
        <end position="144"/>
    </location>
</feature>
<keyword evidence="2" id="KW-0238">DNA-binding</keyword>
<dbReference type="Gene3D" id="1.10.10.10">
    <property type="entry name" value="Winged helix-like DNA-binding domain superfamily/Winged helix DNA-binding domain"/>
    <property type="match status" value="1"/>
</dbReference>
<keyword evidence="3" id="KW-0804">Transcription</keyword>
<dbReference type="InterPro" id="IPR036390">
    <property type="entry name" value="WH_DNA-bd_sf"/>
</dbReference>
<dbReference type="AlphaFoldDB" id="A0A0H2LYX0"/>